<evidence type="ECO:0000256" key="2">
    <source>
        <dbReference type="ARBA" id="ARBA00022679"/>
    </source>
</evidence>
<dbReference type="Pfam" id="PF00109">
    <property type="entry name" value="ketoacyl-synt"/>
    <property type="match status" value="1"/>
</dbReference>
<proteinExistence type="inferred from homology"/>
<keyword evidence="2 3" id="KW-0808">Transferase</keyword>
<organism evidence="6 7">
    <name type="scientific">Kitasatospora cineracea</name>
    <dbReference type="NCBI Taxonomy" id="88074"/>
    <lineage>
        <taxon>Bacteria</taxon>
        <taxon>Bacillati</taxon>
        <taxon>Actinomycetota</taxon>
        <taxon>Actinomycetes</taxon>
        <taxon>Kitasatosporales</taxon>
        <taxon>Streptomycetaceae</taxon>
        <taxon>Kitasatospora</taxon>
    </lineage>
</organism>
<evidence type="ECO:0000313" key="7">
    <source>
        <dbReference type="Proteomes" id="UP000266906"/>
    </source>
</evidence>
<dbReference type="InterPro" id="IPR014030">
    <property type="entry name" value="Ketoacyl_synth_N"/>
</dbReference>
<dbReference type="SUPFAM" id="SSF53901">
    <property type="entry name" value="Thiolase-like"/>
    <property type="match status" value="1"/>
</dbReference>
<dbReference type="PANTHER" id="PTHR11712:SF347">
    <property type="entry name" value="BETA KETOACYL-ACYL CARRIER PROTEIN SYNTHASE"/>
    <property type="match status" value="1"/>
</dbReference>
<comment type="caution">
    <text evidence="6">The sequence shown here is derived from an EMBL/GenBank/DDBJ whole genome shotgun (WGS) entry which is preliminary data.</text>
</comment>
<gene>
    <name evidence="6" type="ORF">EDD38_7542</name>
</gene>
<dbReference type="InterPro" id="IPR016039">
    <property type="entry name" value="Thiolase-like"/>
</dbReference>
<dbReference type="Pfam" id="PF02801">
    <property type="entry name" value="Ketoacyl-synt_C"/>
    <property type="match status" value="2"/>
</dbReference>
<keyword evidence="7" id="KW-1185">Reference proteome</keyword>
<dbReference type="AlphaFoldDB" id="A0A3N4R7F3"/>
<name>A0A3N4R7F3_9ACTN</name>
<reference evidence="6 7" key="1">
    <citation type="submission" date="2018-11" db="EMBL/GenBank/DDBJ databases">
        <title>Sequencing the genomes of 1000 actinobacteria strains.</title>
        <authorList>
            <person name="Klenk H.-P."/>
        </authorList>
    </citation>
    <scope>NUCLEOTIDE SEQUENCE [LARGE SCALE GENOMIC DNA]</scope>
    <source>
        <strain evidence="6 7">DSM 44781</strain>
    </source>
</reference>
<evidence type="ECO:0000313" key="6">
    <source>
        <dbReference type="EMBL" id="RPE26905.1"/>
    </source>
</evidence>
<feature type="region of interest" description="Disordered" evidence="4">
    <location>
        <begin position="48"/>
        <end position="78"/>
    </location>
</feature>
<evidence type="ECO:0000256" key="1">
    <source>
        <dbReference type="ARBA" id="ARBA00008467"/>
    </source>
</evidence>
<dbReference type="PROSITE" id="PS52004">
    <property type="entry name" value="KS3_2"/>
    <property type="match status" value="1"/>
</dbReference>
<dbReference type="InterPro" id="IPR000794">
    <property type="entry name" value="Beta-ketoacyl_synthase"/>
</dbReference>
<feature type="domain" description="Ketosynthase family 3 (KS3)" evidence="5">
    <location>
        <begin position="18"/>
        <end position="467"/>
    </location>
</feature>
<dbReference type="GO" id="GO:0006633">
    <property type="term" value="P:fatty acid biosynthetic process"/>
    <property type="evidence" value="ECO:0007669"/>
    <property type="project" value="TreeGrafter"/>
</dbReference>
<dbReference type="InterPro" id="IPR020841">
    <property type="entry name" value="PKS_Beta-ketoAc_synthase_dom"/>
</dbReference>
<sequence>MSGAGAGVGAVAGAGAGRTPLHVSAAAWATALGTGLDEVWEQLLAGRTGQGEAPSAEPLRNHRVAALPPGTDGDEDPDADTVARHLAVATATGARTLAGAGLGPEEAGDVLVVIGTSLGPHADRPGPSLYDWVAEAARRLGSRREPVALSTACSSGSDAIAVAADLLTAGVAERCLVGAVDLLTPNKRRGHSRLRTMSRGEPRSFDRDRDGMLLGEAGGFLLLETAASADARRAPCLGLLTGWGASNNALGPTEPDASGTAAARAVRAALDLAGRDPAEVAVISTHGTGTVLNDAAESAGLALLWPPAGAGAGSADGAGAGPAAEAGAGGGAGTGSAAEAGSGPGAEAAPEPVAGAGPRSVAGDLPGSAHDAASGRADGAGTGAGPVAFATKGALGHSLGATGVVEAITVLLALRDRRVPPVPHLERVMDGFPLRLPVGRALGIGGGCGLSQTLGFGGFNTCLLLEPAPAGRPGEGGGR</sequence>
<dbReference type="Proteomes" id="UP000266906">
    <property type="component" value="Unassembled WGS sequence"/>
</dbReference>
<feature type="compositionally biased region" description="Low complexity" evidence="4">
    <location>
        <begin position="335"/>
        <end position="358"/>
    </location>
</feature>
<dbReference type="SMART" id="SM00825">
    <property type="entry name" value="PKS_KS"/>
    <property type="match status" value="1"/>
</dbReference>
<protein>
    <submittedName>
        <fullName evidence="6">3-oxoacyl-(Acyl-carrier-protein) synthase</fullName>
    </submittedName>
</protein>
<evidence type="ECO:0000259" key="5">
    <source>
        <dbReference type="PROSITE" id="PS52004"/>
    </source>
</evidence>
<feature type="region of interest" description="Disordered" evidence="4">
    <location>
        <begin position="312"/>
        <end position="380"/>
    </location>
</feature>
<dbReference type="EMBL" id="RKQG01000005">
    <property type="protein sequence ID" value="RPE26905.1"/>
    <property type="molecule type" value="Genomic_DNA"/>
</dbReference>
<dbReference type="GO" id="GO:0004315">
    <property type="term" value="F:3-oxoacyl-[acyl-carrier-protein] synthase activity"/>
    <property type="evidence" value="ECO:0007669"/>
    <property type="project" value="TreeGrafter"/>
</dbReference>
<evidence type="ECO:0000256" key="3">
    <source>
        <dbReference type="RuleBase" id="RU003694"/>
    </source>
</evidence>
<comment type="similarity">
    <text evidence="1 3">Belongs to the thiolase-like superfamily. Beta-ketoacyl-ACP synthases family.</text>
</comment>
<dbReference type="InterPro" id="IPR014031">
    <property type="entry name" value="Ketoacyl_synth_C"/>
</dbReference>
<evidence type="ECO:0000256" key="4">
    <source>
        <dbReference type="SAM" id="MobiDB-lite"/>
    </source>
</evidence>
<dbReference type="Gene3D" id="3.40.47.10">
    <property type="match status" value="1"/>
</dbReference>
<dbReference type="PANTHER" id="PTHR11712">
    <property type="entry name" value="POLYKETIDE SYNTHASE-RELATED"/>
    <property type="match status" value="1"/>
</dbReference>
<accession>A0A3N4R7F3</accession>